<dbReference type="SUPFAM" id="SSF57667">
    <property type="entry name" value="beta-beta-alpha zinc fingers"/>
    <property type="match status" value="7"/>
</dbReference>
<dbReference type="Pfam" id="PF13912">
    <property type="entry name" value="zf-C2H2_6"/>
    <property type="match status" value="2"/>
</dbReference>
<feature type="domain" description="C2H2-type" evidence="12">
    <location>
        <begin position="1050"/>
        <end position="1073"/>
    </location>
</feature>
<proteinExistence type="predicted"/>
<dbReference type="SMART" id="SM00355">
    <property type="entry name" value="ZnF_C2H2"/>
    <property type="match status" value="17"/>
</dbReference>
<feature type="domain" description="C2H2-type" evidence="12">
    <location>
        <begin position="915"/>
        <end position="942"/>
    </location>
</feature>
<evidence type="ECO:0000256" key="7">
    <source>
        <dbReference type="ARBA" id="ARBA00023125"/>
    </source>
</evidence>
<feature type="domain" description="C2H2-type" evidence="12">
    <location>
        <begin position="364"/>
        <end position="391"/>
    </location>
</feature>
<name>A0AAE0VW70_9BIVA</name>
<evidence type="ECO:0000259" key="12">
    <source>
        <dbReference type="PROSITE" id="PS50157"/>
    </source>
</evidence>
<dbReference type="GO" id="GO:0045893">
    <property type="term" value="P:positive regulation of DNA-templated transcription"/>
    <property type="evidence" value="ECO:0007669"/>
    <property type="project" value="UniProtKB-ARBA"/>
</dbReference>
<dbReference type="FunFam" id="3.30.160.60:FF:000322">
    <property type="entry name" value="GDNF-inducible zinc finger protein 1"/>
    <property type="match status" value="1"/>
</dbReference>
<dbReference type="PANTHER" id="PTHR24388:SF73">
    <property type="entry name" value="ZINC FINGER PROTEIN ZFAT"/>
    <property type="match status" value="1"/>
</dbReference>
<dbReference type="InterPro" id="IPR036236">
    <property type="entry name" value="Znf_C2H2_sf"/>
</dbReference>
<reference evidence="13" key="1">
    <citation type="journal article" date="2021" name="Genome Biol. Evol.">
        <title>A High-Quality Reference Genome for a Parasitic Bivalve with Doubly Uniparental Inheritance (Bivalvia: Unionida).</title>
        <authorList>
            <person name="Smith C.H."/>
        </authorList>
    </citation>
    <scope>NUCLEOTIDE SEQUENCE</scope>
    <source>
        <strain evidence="13">CHS0354</strain>
    </source>
</reference>
<feature type="domain" description="C2H2-type" evidence="12">
    <location>
        <begin position="971"/>
        <end position="998"/>
    </location>
</feature>
<feature type="compositionally biased region" description="Polar residues" evidence="11">
    <location>
        <begin position="637"/>
        <end position="649"/>
    </location>
</feature>
<feature type="domain" description="C2H2-type" evidence="12">
    <location>
        <begin position="780"/>
        <end position="808"/>
    </location>
</feature>
<feature type="compositionally biased region" description="Polar residues" evidence="11">
    <location>
        <begin position="610"/>
        <end position="628"/>
    </location>
</feature>
<dbReference type="EMBL" id="JAEAOA010002247">
    <property type="protein sequence ID" value="KAK3592259.1"/>
    <property type="molecule type" value="Genomic_DNA"/>
</dbReference>
<evidence type="ECO:0000256" key="10">
    <source>
        <dbReference type="PROSITE-ProRule" id="PRU00042"/>
    </source>
</evidence>
<protein>
    <recommendedName>
        <fullName evidence="12">C2H2-type domain-containing protein</fullName>
    </recommendedName>
</protein>
<feature type="domain" description="C2H2-type" evidence="12">
    <location>
        <begin position="886"/>
        <end position="914"/>
    </location>
</feature>
<evidence type="ECO:0000256" key="6">
    <source>
        <dbReference type="ARBA" id="ARBA00023015"/>
    </source>
</evidence>
<organism evidence="13 14">
    <name type="scientific">Potamilus streckersoni</name>
    <dbReference type="NCBI Taxonomy" id="2493646"/>
    <lineage>
        <taxon>Eukaryota</taxon>
        <taxon>Metazoa</taxon>
        <taxon>Spiralia</taxon>
        <taxon>Lophotrochozoa</taxon>
        <taxon>Mollusca</taxon>
        <taxon>Bivalvia</taxon>
        <taxon>Autobranchia</taxon>
        <taxon>Heteroconchia</taxon>
        <taxon>Palaeoheterodonta</taxon>
        <taxon>Unionida</taxon>
        <taxon>Unionoidea</taxon>
        <taxon>Unionidae</taxon>
        <taxon>Ambleminae</taxon>
        <taxon>Lampsilini</taxon>
        <taxon>Potamilus</taxon>
    </lineage>
</organism>
<feature type="compositionally biased region" description="Basic and acidic residues" evidence="11">
    <location>
        <begin position="679"/>
        <end position="698"/>
    </location>
</feature>
<feature type="domain" description="C2H2-type" evidence="12">
    <location>
        <begin position="525"/>
        <end position="553"/>
    </location>
</feature>
<feature type="domain" description="C2H2-type" evidence="12">
    <location>
        <begin position="752"/>
        <end position="779"/>
    </location>
</feature>
<accession>A0AAE0VW70</accession>
<reference evidence="13" key="3">
    <citation type="submission" date="2023-05" db="EMBL/GenBank/DDBJ databases">
        <authorList>
            <person name="Smith C.H."/>
        </authorList>
    </citation>
    <scope>NUCLEOTIDE SEQUENCE</scope>
    <source>
        <strain evidence="13">CHS0354</strain>
        <tissue evidence="13">Mantle</tissue>
    </source>
</reference>
<comment type="subcellular location">
    <subcellularLocation>
        <location evidence="1">Nucleus</location>
    </subcellularLocation>
</comment>
<feature type="region of interest" description="Disordered" evidence="11">
    <location>
        <begin position="118"/>
        <end position="140"/>
    </location>
</feature>
<dbReference type="GO" id="GO:0000978">
    <property type="term" value="F:RNA polymerase II cis-regulatory region sequence-specific DNA binding"/>
    <property type="evidence" value="ECO:0007669"/>
    <property type="project" value="TreeGrafter"/>
</dbReference>
<evidence type="ECO:0000256" key="9">
    <source>
        <dbReference type="ARBA" id="ARBA00023242"/>
    </source>
</evidence>
<feature type="compositionally biased region" description="Acidic residues" evidence="11">
    <location>
        <begin position="699"/>
        <end position="710"/>
    </location>
</feature>
<dbReference type="GO" id="GO:0005694">
    <property type="term" value="C:chromosome"/>
    <property type="evidence" value="ECO:0007669"/>
    <property type="project" value="UniProtKB-ARBA"/>
</dbReference>
<keyword evidence="3" id="KW-0677">Repeat</keyword>
<keyword evidence="7" id="KW-0238">DNA-binding</keyword>
<dbReference type="Pfam" id="PF13909">
    <property type="entry name" value="zf-H2C2_5"/>
    <property type="match status" value="1"/>
</dbReference>
<keyword evidence="6" id="KW-0805">Transcription regulation</keyword>
<gene>
    <name evidence="13" type="ORF">CHS0354_038679</name>
</gene>
<dbReference type="InterPro" id="IPR050527">
    <property type="entry name" value="Snail/Krueppel_Znf"/>
</dbReference>
<sequence length="1242" mass="141653">MPLDTFICGGCMLTFNDIELFVGHKKKGCESSRVSPLEQTRTISEHEPLDSVTGSIMSELSAQVPPTLTDGAVINDAEGLLPSALLDADLGGDQPQTVIILQDIKDLHFADLPISQTNTESTQTEAAQFKPRRKRGRAKKTEEIATKFEPLPPEKGKDGKLICVRCKRSFNRERFFTTHKCLASSDFVDISQKDVKIDSGDEEGDKDMEREAMEVDEEYDDDDDVKDRDYELPTDDKMATEEEEKTLKSTSENINRVEVQTDPDIDSSPPEKATDTIGDIPVFKSEEEKVKFEQSLNVDLSCVDHMFRVHVIEQDLNENAFTTLSARISSTSLSLYSCNMCDKVFKTLSHMRLHCLIHTELKPFKCPKCSYSSNCRGNLYTHMRKHTGQFYKCSNPNCQFKTVNKSHLIEHEATHSNIRHPCEVCKKDYNTIKSLINHVRKYHTSKRGKEYLQTFQQGRDVRGSTVIHQCHVCNRKFKKKIDRDRHLFVHDIRDIPNIQCCELCDYMASRRVYLEKHFQKHRVIYRCSLCDQKFLSSLRLIDHLTSDHLKNDSSTKWEKVFEDSINNSVYLPEPDETLPSQEKDFVNLPPELSRTHLNTAQDDAKKEESQSGPESSASAPETDTTSIADGSLEPSCFLNNSPRMVTGQSEQERSKSEKADDDTVTIVKMEEDSEQQTSFRDEDMKDDTADKSDSQEKEVSEEDNAEEGLDESAVNDSAQRTVVKGSDLIRRLGYLPMTMQIFQKMRDTFGSEECEFCGRLFYNKSDYEPHVRTHTGEKPFACPKCGYRTITKDNLKRHIEKEHENATYPCSDCDFIAVSRTQLWNHQLKHKGLKGVECPECDQQFESVKQLRNHVIVKHPDANKEELQKITGYKHKLQGKMGRRSYKCPHCDKLFFRANSELQKHIWIHEGIKPFKCPMCPHACRSKNNLQAHMLRHSTDKPFVCSECGKAYKSKTALRWHVRSHKDGKIFKCDKCSYEAAQRSHLKRHMETHDVARRFACAHCDYSSNTHGYLKIHYTRFHKGLDCVEPIATSSTDKTNQTSRVESNVFKCLSCDYLFGNLSDLKRHLKIRHHIQVQDIKQLETIPSLSEVQVLHYNDEIPLQIAHEQAVSGGTSGDNTLTIAESTAQQSDDDPKKKAAVNILQRIIDMSQQGAFGPKQITIQSEDGQMVSVNPETIIVQQNGDELQLVTNSGTEIDGNQYVIQYVAPDTTVESLNMIEIQADDIPTIQDPQDVMTVVANQ</sequence>
<dbReference type="InterPro" id="IPR013087">
    <property type="entry name" value="Znf_C2H2_type"/>
</dbReference>
<dbReference type="GO" id="GO:0005634">
    <property type="term" value="C:nucleus"/>
    <property type="evidence" value="ECO:0007669"/>
    <property type="project" value="UniProtKB-SubCell"/>
</dbReference>
<keyword evidence="4 10" id="KW-0863">Zinc-finger</keyword>
<keyword evidence="5" id="KW-0862">Zinc</keyword>
<keyword evidence="2" id="KW-0479">Metal-binding</keyword>
<feature type="domain" description="C2H2-type" evidence="12">
    <location>
        <begin position="391"/>
        <end position="420"/>
    </location>
</feature>
<dbReference type="PANTHER" id="PTHR24388">
    <property type="entry name" value="ZINC FINGER PROTEIN"/>
    <property type="match status" value="1"/>
</dbReference>
<evidence type="ECO:0000256" key="4">
    <source>
        <dbReference type="ARBA" id="ARBA00022771"/>
    </source>
</evidence>
<evidence type="ECO:0000256" key="5">
    <source>
        <dbReference type="ARBA" id="ARBA00022833"/>
    </source>
</evidence>
<reference evidence="13" key="2">
    <citation type="journal article" date="2021" name="Genome Biol. Evol.">
        <title>Developing a high-quality reference genome for a parasitic bivalve with doubly uniparental inheritance (Bivalvia: Unionida).</title>
        <authorList>
            <person name="Smith C.H."/>
        </authorList>
    </citation>
    <scope>NUCLEOTIDE SEQUENCE</scope>
    <source>
        <strain evidence="13">CHS0354</strain>
        <tissue evidence="13">Mantle</tissue>
    </source>
</reference>
<dbReference type="PROSITE" id="PS00028">
    <property type="entry name" value="ZINC_FINGER_C2H2_1"/>
    <property type="match status" value="8"/>
</dbReference>
<feature type="region of interest" description="Disordered" evidence="11">
    <location>
        <begin position="196"/>
        <end position="250"/>
    </location>
</feature>
<dbReference type="AlphaFoldDB" id="A0AAE0VW70"/>
<evidence type="ECO:0000256" key="8">
    <source>
        <dbReference type="ARBA" id="ARBA00023163"/>
    </source>
</evidence>
<dbReference type="Proteomes" id="UP001195483">
    <property type="component" value="Unassembled WGS sequence"/>
</dbReference>
<dbReference type="Pfam" id="PF00096">
    <property type="entry name" value="zf-C2H2"/>
    <property type="match status" value="2"/>
</dbReference>
<feature type="domain" description="C2H2-type" evidence="12">
    <location>
        <begin position="836"/>
        <end position="864"/>
    </location>
</feature>
<feature type="domain" description="C2H2-type" evidence="12">
    <location>
        <begin position="420"/>
        <end position="448"/>
    </location>
</feature>
<feature type="domain" description="C2H2-type" evidence="12">
    <location>
        <begin position="336"/>
        <end position="363"/>
    </location>
</feature>
<feature type="domain" description="C2H2-type" evidence="12">
    <location>
        <begin position="808"/>
        <end position="835"/>
    </location>
</feature>
<keyword evidence="9" id="KW-0539">Nucleus</keyword>
<dbReference type="FunFam" id="3.30.160.60:FF:000446">
    <property type="entry name" value="Zinc finger protein"/>
    <property type="match status" value="1"/>
</dbReference>
<evidence type="ECO:0000256" key="1">
    <source>
        <dbReference type="ARBA" id="ARBA00004123"/>
    </source>
</evidence>
<dbReference type="FunFam" id="3.30.160.60:FF:000448">
    <property type="entry name" value="RE1-silencing transcription factor A"/>
    <property type="match status" value="1"/>
</dbReference>
<dbReference type="Gene3D" id="3.30.160.60">
    <property type="entry name" value="Classic Zinc Finger"/>
    <property type="match status" value="12"/>
</dbReference>
<keyword evidence="14" id="KW-1185">Reference proteome</keyword>
<feature type="compositionally biased region" description="Acidic residues" evidence="11">
    <location>
        <begin position="214"/>
        <end position="224"/>
    </location>
</feature>
<evidence type="ECO:0000313" key="14">
    <source>
        <dbReference type="Proteomes" id="UP001195483"/>
    </source>
</evidence>
<dbReference type="FunFam" id="3.30.160.60:FF:001732">
    <property type="entry name" value="Zgc:162936"/>
    <property type="match status" value="1"/>
</dbReference>
<comment type="caution">
    <text evidence="13">The sequence shown here is derived from an EMBL/GenBank/DDBJ whole genome shotgun (WGS) entry which is preliminary data.</text>
</comment>
<dbReference type="PROSITE" id="PS50157">
    <property type="entry name" value="ZINC_FINGER_C2H2_2"/>
    <property type="match status" value="14"/>
</dbReference>
<evidence type="ECO:0000256" key="2">
    <source>
        <dbReference type="ARBA" id="ARBA00022723"/>
    </source>
</evidence>
<dbReference type="GO" id="GO:0008270">
    <property type="term" value="F:zinc ion binding"/>
    <property type="evidence" value="ECO:0007669"/>
    <property type="project" value="UniProtKB-KW"/>
</dbReference>
<dbReference type="GO" id="GO:0000981">
    <property type="term" value="F:DNA-binding transcription factor activity, RNA polymerase II-specific"/>
    <property type="evidence" value="ECO:0007669"/>
    <property type="project" value="TreeGrafter"/>
</dbReference>
<evidence type="ECO:0000256" key="3">
    <source>
        <dbReference type="ARBA" id="ARBA00022737"/>
    </source>
</evidence>
<evidence type="ECO:0000256" key="11">
    <source>
        <dbReference type="SAM" id="MobiDB-lite"/>
    </source>
</evidence>
<feature type="compositionally biased region" description="Basic and acidic residues" evidence="11">
    <location>
        <begin position="225"/>
        <end position="240"/>
    </location>
</feature>
<keyword evidence="8" id="KW-0804">Transcription</keyword>
<feature type="region of interest" description="Disordered" evidence="11">
    <location>
        <begin position="599"/>
        <end position="718"/>
    </location>
</feature>
<evidence type="ECO:0000313" key="13">
    <source>
        <dbReference type="EMBL" id="KAK3592259.1"/>
    </source>
</evidence>
<feature type="domain" description="C2H2-type" evidence="12">
    <location>
        <begin position="943"/>
        <end position="970"/>
    </location>
</feature>